<feature type="domain" description="DDE-1" evidence="1">
    <location>
        <begin position="3"/>
        <end position="63"/>
    </location>
</feature>
<dbReference type="AlphaFoldDB" id="A0A317SQR8"/>
<sequence length="84" mass="9527">TYKQNEVGILYLPALSSHILQPLDLNTFSPLKLQYQKKIPDLVYPNNGAQVKKQQLIQVYQKAQAETFTTCILCTSWSVVGLFP</sequence>
<dbReference type="EMBL" id="PYWC01000030">
    <property type="protein sequence ID" value="PWW76773.1"/>
    <property type="molecule type" value="Genomic_DNA"/>
</dbReference>
<accession>A0A317SQR8</accession>
<evidence type="ECO:0000259" key="1">
    <source>
        <dbReference type="Pfam" id="PF03184"/>
    </source>
</evidence>
<proteinExistence type="predicted"/>
<evidence type="ECO:0000313" key="3">
    <source>
        <dbReference type="Proteomes" id="UP000246991"/>
    </source>
</evidence>
<dbReference type="Pfam" id="PF03184">
    <property type="entry name" value="DDE_1"/>
    <property type="match status" value="1"/>
</dbReference>
<dbReference type="OrthoDB" id="5425161at2759"/>
<reference evidence="2 3" key="1">
    <citation type="submission" date="2018-03" db="EMBL/GenBank/DDBJ databases">
        <title>Genomes of Pezizomycetes fungi and the evolution of truffles.</title>
        <authorList>
            <person name="Murat C."/>
            <person name="Payen T."/>
            <person name="Noel B."/>
            <person name="Kuo A."/>
            <person name="Martin F.M."/>
        </authorList>
    </citation>
    <scope>NUCLEOTIDE SEQUENCE [LARGE SCALE GENOMIC DNA]</scope>
    <source>
        <strain evidence="2">091103-1</strain>
    </source>
</reference>
<feature type="non-terminal residue" evidence="2">
    <location>
        <position position="1"/>
    </location>
</feature>
<keyword evidence="3" id="KW-1185">Reference proteome</keyword>
<dbReference type="Proteomes" id="UP000246991">
    <property type="component" value="Unassembled WGS sequence"/>
</dbReference>
<dbReference type="InterPro" id="IPR004875">
    <property type="entry name" value="DDE_SF_endonuclease_dom"/>
</dbReference>
<organism evidence="2 3">
    <name type="scientific">Tuber magnatum</name>
    <name type="common">white Piedmont truffle</name>
    <dbReference type="NCBI Taxonomy" id="42249"/>
    <lineage>
        <taxon>Eukaryota</taxon>
        <taxon>Fungi</taxon>
        <taxon>Dikarya</taxon>
        <taxon>Ascomycota</taxon>
        <taxon>Pezizomycotina</taxon>
        <taxon>Pezizomycetes</taxon>
        <taxon>Pezizales</taxon>
        <taxon>Tuberaceae</taxon>
        <taxon>Tuber</taxon>
    </lineage>
</organism>
<comment type="caution">
    <text evidence="2">The sequence shown here is derived from an EMBL/GenBank/DDBJ whole genome shotgun (WGS) entry which is preliminary data.</text>
</comment>
<evidence type="ECO:0000313" key="2">
    <source>
        <dbReference type="EMBL" id="PWW76773.1"/>
    </source>
</evidence>
<gene>
    <name evidence="2" type="ORF">C7212DRAFT_192488</name>
</gene>
<protein>
    <recommendedName>
        <fullName evidence="1">DDE-1 domain-containing protein</fullName>
    </recommendedName>
</protein>
<name>A0A317SQR8_9PEZI</name>
<dbReference type="GO" id="GO:0003676">
    <property type="term" value="F:nucleic acid binding"/>
    <property type="evidence" value="ECO:0007669"/>
    <property type="project" value="InterPro"/>
</dbReference>